<sequence length="303" mass="31738">MKKIISSLALCSSLIVLPTISHAALGDKLLKEGMTDPDVKELQDVLRQKGIFSATSTGYFGSITKDSVLSFQRSHSLTADGIVGSNTYQALIGNSTSAVTSSTLLKYGMTSNEVEKVQQLLKEKGYFNATPTGYFGTVTQTAVMNFQRDHGLAVDGIVGPATLNALNNTSSSSTGSSTVNSSTQATASDIVAYSKKFIGVPYVWGGTSPSGFDCSGFIYYVFKNGGGVTVPRTVATLYQSGKSTSTPNVGDIVFFDTTGGPSHAGIYIGNGQFIHAGSSTGVTIASLSNSYWAPRYLGSKSIL</sequence>
<keyword evidence="4" id="KW-0788">Thiol protease</keyword>
<dbReference type="EMBL" id="CP009920">
    <property type="protein sequence ID" value="AJI23941.1"/>
    <property type="molecule type" value="Genomic_DNA"/>
</dbReference>
<dbReference type="PROSITE" id="PS51935">
    <property type="entry name" value="NLPC_P60"/>
    <property type="match status" value="1"/>
</dbReference>
<dbReference type="PANTHER" id="PTHR47053:SF1">
    <property type="entry name" value="MUREIN DD-ENDOPEPTIDASE MEPH-RELATED"/>
    <property type="match status" value="1"/>
</dbReference>
<dbReference type="Pfam" id="PF01471">
    <property type="entry name" value="PG_binding_1"/>
    <property type="match status" value="2"/>
</dbReference>
<evidence type="ECO:0000256" key="2">
    <source>
        <dbReference type="ARBA" id="ARBA00022670"/>
    </source>
</evidence>
<dbReference type="KEGG" id="bmeg:BG04_3933"/>
<dbReference type="InterPro" id="IPR002477">
    <property type="entry name" value="Peptidoglycan-bd-like"/>
</dbReference>
<evidence type="ECO:0000313" key="5">
    <source>
        <dbReference type="EMBL" id="AJI23941.1"/>
    </source>
</evidence>
<dbReference type="PANTHER" id="PTHR47053">
    <property type="entry name" value="MUREIN DD-ENDOPEPTIDASE MEPH-RELATED"/>
    <property type="match status" value="1"/>
</dbReference>
<dbReference type="Proteomes" id="UP000031829">
    <property type="component" value="Chromosome"/>
</dbReference>
<gene>
    <name evidence="5" type="ORF">BG04_3933</name>
</gene>
<protein>
    <submittedName>
        <fullName evidence="5">Putative peptidoglycan binding domain protein</fullName>
    </submittedName>
</protein>
<evidence type="ECO:0000256" key="3">
    <source>
        <dbReference type="ARBA" id="ARBA00022801"/>
    </source>
</evidence>
<dbReference type="Pfam" id="PF00877">
    <property type="entry name" value="NLPC_P60"/>
    <property type="match status" value="1"/>
</dbReference>
<comment type="similarity">
    <text evidence="1">Belongs to the peptidase C40 family.</text>
</comment>
<dbReference type="Gene3D" id="3.90.1720.10">
    <property type="entry name" value="endopeptidase domain like (from Nostoc punctiforme)"/>
    <property type="match status" value="1"/>
</dbReference>
<dbReference type="InterPro" id="IPR036365">
    <property type="entry name" value="PGBD-like_sf"/>
</dbReference>
<dbReference type="InterPro" id="IPR036366">
    <property type="entry name" value="PGBDSf"/>
</dbReference>
<dbReference type="InterPro" id="IPR051202">
    <property type="entry name" value="Peptidase_C40"/>
</dbReference>
<dbReference type="GO" id="GO:0008234">
    <property type="term" value="F:cysteine-type peptidase activity"/>
    <property type="evidence" value="ECO:0007669"/>
    <property type="project" value="UniProtKB-KW"/>
</dbReference>
<evidence type="ECO:0000256" key="4">
    <source>
        <dbReference type="ARBA" id="ARBA00022807"/>
    </source>
</evidence>
<proteinExistence type="inferred from homology"/>
<dbReference type="GeneID" id="93641970"/>
<evidence type="ECO:0000256" key="1">
    <source>
        <dbReference type="ARBA" id="ARBA00007074"/>
    </source>
</evidence>
<dbReference type="InterPro" id="IPR000064">
    <property type="entry name" value="NLP_P60_dom"/>
</dbReference>
<dbReference type="HOGENOM" id="CLU_016043_1_6_9"/>
<dbReference type="InterPro" id="IPR038765">
    <property type="entry name" value="Papain-like_cys_pep_sf"/>
</dbReference>
<accession>A0A0B6AKB3</accession>
<dbReference type="GO" id="GO:0006508">
    <property type="term" value="P:proteolysis"/>
    <property type="evidence" value="ECO:0007669"/>
    <property type="project" value="UniProtKB-KW"/>
</dbReference>
<keyword evidence="2" id="KW-0645">Protease</keyword>
<dbReference type="SUPFAM" id="SSF54001">
    <property type="entry name" value="Cysteine proteinases"/>
    <property type="match status" value="1"/>
</dbReference>
<dbReference type="SUPFAM" id="SSF47090">
    <property type="entry name" value="PGBD-like"/>
    <property type="match status" value="2"/>
</dbReference>
<keyword evidence="3" id="KW-0378">Hydrolase</keyword>
<name>A0A0B6AKB3_PRIM2</name>
<organism evidence="5 6">
    <name type="scientific">Priestia megaterium (strain ATCC 14581 / DSM 32 / CCUG 1817 / JCM 2506 / NBRC 15308 / NCIMB 9376 / NCTC 10342 / NRRL B-14308 / VKM B-512 / Ford 19)</name>
    <name type="common">Bacillus megaterium</name>
    <dbReference type="NCBI Taxonomy" id="1348623"/>
    <lineage>
        <taxon>Bacteria</taxon>
        <taxon>Bacillati</taxon>
        <taxon>Bacillota</taxon>
        <taxon>Bacilli</taxon>
        <taxon>Bacillales</taxon>
        <taxon>Bacillaceae</taxon>
        <taxon>Priestia</taxon>
    </lineage>
</organism>
<evidence type="ECO:0000313" key="6">
    <source>
        <dbReference type="Proteomes" id="UP000031829"/>
    </source>
</evidence>
<dbReference type="Gene3D" id="1.10.101.10">
    <property type="entry name" value="PGBD-like superfamily/PGBD"/>
    <property type="match status" value="2"/>
</dbReference>
<dbReference type="RefSeq" id="WP_034653147.1">
    <property type="nucleotide sequence ID" value="NZ_BCVB01000002.1"/>
</dbReference>
<dbReference type="AlphaFoldDB" id="A0A0B6AKB3"/>
<reference evidence="5 6" key="1">
    <citation type="journal article" date="2015" name="Genome Announc.">
        <title>Complete genome sequences for 35 biothreat assay-relevant bacillus species.</title>
        <authorList>
            <person name="Johnson S.L."/>
            <person name="Daligault H.E."/>
            <person name="Davenport K.W."/>
            <person name="Jaissle J."/>
            <person name="Frey K.G."/>
            <person name="Ladner J.T."/>
            <person name="Broomall S.M."/>
            <person name="Bishop-Lilly K.A."/>
            <person name="Bruce D.C."/>
            <person name="Gibbons H.S."/>
            <person name="Coyne S.R."/>
            <person name="Lo C.C."/>
            <person name="Meincke L."/>
            <person name="Munk A.C."/>
            <person name="Koroleva G.I."/>
            <person name="Rosenzweig C.N."/>
            <person name="Palacios G.F."/>
            <person name="Redden C.L."/>
            <person name="Minogue T.D."/>
            <person name="Chain P.S."/>
        </authorList>
    </citation>
    <scope>NUCLEOTIDE SEQUENCE [LARGE SCALE GENOMIC DNA]</scope>
    <source>
        <strain evidence="6">ATCC 14581 / DSM 32 / JCM 2506 / NBRC 15308 / NCIMB 9376 / NCTC 10342 / NRRL B-14308 / VKM B-512</strain>
    </source>
</reference>